<sequence>MTNMNPVLSKDSVFSYFAGMATPLQKALLEEWLRHPAHVELYFEWLEEWEAGQPQLIPDVDVAFTHFSNRLAEPAAEHETATPGPAPLRRARRLGWIAAATITLLLTAWWQRAQILEKTYETGPGQVSAVKLADGSRVVLNANSVLTVPRWGFGTDTRDVRLNGEATFSVRHTVDHRRFTVTLPDQSKVTVLGTEFVVYARPRGTHVVLNRGKVQLTSPANPRPLAMKPGERATILPAGHVKVENLTPAQAESERSWEEHRFVFDHTPLQEVATRMNEVFDVHVYIEDKALARRELTGTYPATTAEELLDILSEMLDIEVKKQKKKLLLLPRRNTY</sequence>
<dbReference type="PANTHER" id="PTHR30273:SF2">
    <property type="entry name" value="PROTEIN FECR"/>
    <property type="match status" value="1"/>
</dbReference>
<accession>A0A1G9IFX9</accession>
<protein>
    <submittedName>
        <fullName evidence="3">FecR family protein</fullName>
    </submittedName>
</protein>
<keyword evidence="4" id="KW-1185">Reference proteome</keyword>
<dbReference type="GO" id="GO:0016989">
    <property type="term" value="F:sigma factor antagonist activity"/>
    <property type="evidence" value="ECO:0007669"/>
    <property type="project" value="TreeGrafter"/>
</dbReference>
<dbReference type="PANTHER" id="PTHR30273">
    <property type="entry name" value="PERIPLASMIC SIGNAL SENSOR AND SIGMA FACTOR ACTIVATOR FECR-RELATED"/>
    <property type="match status" value="1"/>
</dbReference>
<dbReference type="Pfam" id="PF04773">
    <property type="entry name" value="FecR"/>
    <property type="match status" value="1"/>
</dbReference>
<dbReference type="InterPro" id="IPR006860">
    <property type="entry name" value="FecR"/>
</dbReference>
<dbReference type="EMBL" id="FNGS01000001">
    <property type="protein sequence ID" value="SDL24178.1"/>
    <property type="molecule type" value="Genomic_DNA"/>
</dbReference>
<dbReference type="AlphaFoldDB" id="A0A1G9IFX9"/>
<dbReference type="Gene3D" id="2.60.120.1440">
    <property type="match status" value="1"/>
</dbReference>
<evidence type="ECO:0000259" key="2">
    <source>
        <dbReference type="Pfam" id="PF16344"/>
    </source>
</evidence>
<evidence type="ECO:0000313" key="3">
    <source>
        <dbReference type="EMBL" id="SDL24178.1"/>
    </source>
</evidence>
<reference evidence="3 4" key="1">
    <citation type="submission" date="2016-10" db="EMBL/GenBank/DDBJ databases">
        <authorList>
            <person name="de Groot N.N."/>
        </authorList>
    </citation>
    <scope>NUCLEOTIDE SEQUENCE [LARGE SCALE GENOMIC DNA]</scope>
    <source>
        <strain evidence="3 4">DSM 21668</strain>
    </source>
</reference>
<feature type="domain" description="Protein FecR C-terminal" evidence="2">
    <location>
        <begin position="261"/>
        <end position="327"/>
    </location>
</feature>
<proteinExistence type="predicted"/>
<dbReference type="Gene3D" id="3.55.50.30">
    <property type="match status" value="1"/>
</dbReference>
<dbReference type="InterPro" id="IPR012373">
    <property type="entry name" value="Ferrdict_sens_TM"/>
</dbReference>
<feature type="domain" description="FecR protein" evidence="1">
    <location>
        <begin position="119"/>
        <end position="215"/>
    </location>
</feature>
<organism evidence="3 4">
    <name type="scientific">Siphonobacter aquaeclarae</name>
    <dbReference type="NCBI Taxonomy" id="563176"/>
    <lineage>
        <taxon>Bacteria</taxon>
        <taxon>Pseudomonadati</taxon>
        <taxon>Bacteroidota</taxon>
        <taxon>Cytophagia</taxon>
        <taxon>Cytophagales</taxon>
        <taxon>Cytophagaceae</taxon>
        <taxon>Siphonobacter</taxon>
    </lineage>
</organism>
<dbReference type="InterPro" id="IPR032508">
    <property type="entry name" value="FecR_C"/>
</dbReference>
<dbReference type="Proteomes" id="UP000198901">
    <property type="component" value="Unassembled WGS sequence"/>
</dbReference>
<gene>
    <name evidence="3" type="ORF">SAMN04488090_0467</name>
</gene>
<dbReference type="PIRSF" id="PIRSF018266">
    <property type="entry name" value="FecR"/>
    <property type="match status" value="1"/>
</dbReference>
<dbReference type="OrthoDB" id="1523489at2"/>
<evidence type="ECO:0000313" key="4">
    <source>
        <dbReference type="Proteomes" id="UP000198901"/>
    </source>
</evidence>
<dbReference type="Pfam" id="PF16344">
    <property type="entry name" value="FecR_C"/>
    <property type="match status" value="1"/>
</dbReference>
<evidence type="ECO:0000259" key="1">
    <source>
        <dbReference type="Pfam" id="PF04773"/>
    </source>
</evidence>
<dbReference type="STRING" id="563176.SAMN04488090_0467"/>
<name>A0A1G9IFX9_9BACT</name>